<gene>
    <name evidence="2" type="ORF">HJ583_018760</name>
</gene>
<accession>A0ABX2IMF2</accession>
<dbReference type="EMBL" id="JABCSC020000007">
    <property type="protein sequence ID" value="NSL57073.1"/>
    <property type="molecule type" value="Genomic_DNA"/>
</dbReference>
<evidence type="ECO:0000256" key="1">
    <source>
        <dbReference type="SAM" id="SignalP"/>
    </source>
</evidence>
<dbReference type="Proteomes" id="UP000778523">
    <property type="component" value="Unassembled WGS sequence"/>
</dbReference>
<feature type="chain" id="PRO_5047151139" description="Lipoprotein" evidence="1">
    <location>
        <begin position="19"/>
        <end position="205"/>
    </location>
</feature>
<comment type="caution">
    <text evidence="2">The sequence shown here is derived from an EMBL/GenBank/DDBJ whole genome shotgun (WGS) entry which is preliminary data.</text>
</comment>
<evidence type="ECO:0000313" key="2">
    <source>
        <dbReference type="EMBL" id="NSL57073.1"/>
    </source>
</evidence>
<evidence type="ECO:0000313" key="3">
    <source>
        <dbReference type="Proteomes" id="UP000778523"/>
    </source>
</evidence>
<keyword evidence="1" id="KW-0732">Signal</keyword>
<keyword evidence="3" id="KW-1185">Reference proteome</keyword>
<name>A0ABX2IMF2_9RHOO</name>
<proteinExistence type="predicted"/>
<dbReference type="RefSeq" id="WP_170023335.1">
    <property type="nucleotide sequence ID" value="NZ_JABCSC020000007.1"/>
</dbReference>
<feature type="signal peptide" evidence="1">
    <location>
        <begin position="1"/>
        <end position="18"/>
    </location>
</feature>
<evidence type="ECO:0008006" key="4">
    <source>
        <dbReference type="Google" id="ProtNLM"/>
    </source>
</evidence>
<organism evidence="2 3">
    <name type="scientific">Uliginosibacterium aquaticum</name>
    <dbReference type="NCBI Taxonomy" id="2731212"/>
    <lineage>
        <taxon>Bacteria</taxon>
        <taxon>Pseudomonadati</taxon>
        <taxon>Pseudomonadota</taxon>
        <taxon>Betaproteobacteria</taxon>
        <taxon>Rhodocyclales</taxon>
        <taxon>Zoogloeaceae</taxon>
        <taxon>Uliginosibacterium</taxon>
    </lineage>
</organism>
<sequence>MKTRFVLYLFALGLNACAVSSGNKPEEQQVQLPERFMGVNIFVATDPVKIPEKGVAMQVMPDPRKPIPYDESAASETQQMVYGFAVDLRENIEPVFRQQNVQAFSYIAGANYRWDELRKDQRNYSLVIWPTRSSLQGQEVDVRAVLVHEGSGRQVWQYTFKDPYRSRNAVLGGYTRSERLSIVRAMSEKLLTEMKLQGILVTGGV</sequence>
<protein>
    <recommendedName>
        <fullName evidence="4">Lipoprotein</fullName>
    </recommendedName>
</protein>
<reference evidence="2 3" key="1">
    <citation type="submission" date="2020-06" db="EMBL/GenBank/DDBJ databases">
        <title>Draft genome of Uliginosibacterium sp. IMCC34675.</title>
        <authorList>
            <person name="Song J."/>
        </authorList>
    </citation>
    <scope>NUCLEOTIDE SEQUENCE [LARGE SCALE GENOMIC DNA]</scope>
    <source>
        <strain evidence="2 3">IMCC34675</strain>
    </source>
</reference>